<accession>A0A7G6E2J8</accession>
<dbReference type="SUPFAM" id="SSF53697">
    <property type="entry name" value="SIS domain"/>
    <property type="match status" value="1"/>
</dbReference>
<proteinExistence type="predicted"/>
<dbReference type="InterPro" id="IPR035472">
    <property type="entry name" value="RpiR-like_SIS"/>
</dbReference>
<protein>
    <submittedName>
        <fullName evidence="6">SIS domain-containing protein</fullName>
    </submittedName>
</protein>
<gene>
    <name evidence="6" type="ORF">BR63_08245</name>
</gene>
<name>A0A7G6E2J8_THEFR</name>
<dbReference type="Proteomes" id="UP000515847">
    <property type="component" value="Chromosome"/>
</dbReference>
<dbReference type="AlphaFoldDB" id="A0A7G6E2J8"/>
<dbReference type="PROSITE" id="PS51464">
    <property type="entry name" value="SIS"/>
    <property type="match status" value="1"/>
</dbReference>
<keyword evidence="3" id="KW-0804">Transcription</keyword>
<dbReference type="GO" id="GO:0003677">
    <property type="term" value="F:DNA binding"/>
    <property type="evidence" value="ECO:0007669"/>
    <property type="project" value="UniProtKB-KW"/>
</dbReference>
<dbReference type="CDD" id="cd05013">
    <property type="entry name" value="SIS_RpiR"/>
    <property type="match status" value="1"/>
</dbReference>
<reference evidence="6 7" key="1">
    <citation type="journal article" date="2019" name="Front. Microbiol.">
        <title>Thermoanaerosceptrum fracticalcis gen. nov. sp. nov., a Novel Fumarate-Fermenting Microorganism From a Deep Fractured Carbonate Aquifer of the US Great Basin.</title>
        <authorList>
            <person name="Hamilton-Brehm S.D."/>
            <person name="Stewart L.E."/>
            <person name="Zavarin M."/>
            <person name="Caldwell M."/>
            <person name="Lawson P.A."/>
            <person name="Onstott T.C."/>
            <person name="Grzymski J."/>
            <person name="Neveux I."/>
            <person name="Lollar B.S."/>
            <person name="Russell C.E."/>
            <person name="Moser D.P."/>
        </authorList>
    </citation>
    <scope>NUCLEOTIDE SEQUENCE [LARGE SCALE GENOMIC DNA]</scope>
    <source>
        <strain evidence="6 7">DRI-13</strain>
    </source>
</reference>
<dbReference type="InterPro" id="IPR000281">
    <property type="entry name" value="HTH_RpiR"/>
</dbReference>
<dbReference type="KEGG" id="tfr:BR63_08245"/>
<dbReference type="Gene3D" id="3.40.50.10490">
    <property type="entry name" value="Glucose-6-phosphate isomerase like protein, domain 1"/>
    <property type="match status" value="1"/>
</dbReference>
<dbReference type="Gene3D" id="1.10.10.10">
    <property type="entry name" value="Winged helix-like DNA-binding domain superfamily/Winged helix DNA-binding domain"/>
    <property type="match status" value="1"/>
</dbReference>
<sequence length="281" mass="31766">MNLSLSKRIQEKFPTMSTNHRKLAEFILQHYDKAAFLTALELGQTLGMSESTVIRFATMLGYDGYPQLNKALQDMIKNKITTVERHRLSLKEDSNVLEWVFHTDMENLRKTMADVNVQDFRSAVQEIIQARNIYIISLRSATALGQFLHFYLHLLLKNSRLISGTGTLFEELLAVGPKDVVIGISFPRYSRQTIEGLKYAQEKGAHTLAITDSVTSPLSQYSKRLLVAHSHMGSFIDSFVAPLSLINALIIAVGTAESEKTTQALSQLEDIWARFKTYYSE</sequence>
<dbReference type="InterPro" id="IPR036388">
    <property type="entry name" value="WH-like_DNA-bd_sf"/>
</dbReference>
<dbReference type="GO" id="GO:1901135">
    <property type="term" value="P:carbohydrate derivative metabolic process"/>
    <property type="evidence" value="ECO:0007669"/>
    <property type="project" value="InterPro"/>
</dbReference>
<evidence type="ECO:0000259" key="4">
    <source>
        <dbReference type="PROSITE" id="PS51071"/>
    </source>
</evidence>
<feature type="domain" description="SIS" evidence="5">
    <location>
        <begin position="123"/>
        <end position="261"/>
    </location>
</feature>
<evidence type="ECO:0000256" key="3">
    <source>
        <dbReference type="ARBA" id="ARBA00023163"/>
    </source>
</evidence>
<dbReference type="GO" id="GO:0097367">
    <property type="term" value="F:carbohydrate derivative binding"/>
    <property type="evidence" value="ECO:0007669"/>
    <property type="project" value="InterPro"/>
</dbReference>
<dbReference type="OrthoDB" id="2930at2"/>
<organism evidence="6 7">
    <name type="scientific">Thermanaerosceptrum fracticalcis</name>
    <dbReference type="NCBI Taxonomy" id="1712410"/>
    <lineage>
        <taxon>Bacteria</taxon>
        <taxon>Bacillati</taxon>
        <taxon>Bacillota</taxon>
        <taxon>Clostridia</taxon>
        <taxon>Eubacteriales</taxon>
        <taxon>Peptococcaceae</taxon>
        <taxon>Thermanaerosceptrum</taxon>
    </lineage>
</organism>
<keyword evidence="7" id="KW-1185">Reference proteome</keyword>
<dbReference type="InterPro" id="IPR047640">
    <property type="entry name" value="RpiR-like"/>
</dbReference>
<evidence type="ECO:0000259" key="5">
    <source>
        <dbReference type="PROSITE" id="PS51464"/>
    </source>
</evidence>
<dbReference type="InterPro" id="IPR046348">
    <property type="entry name" value="SIS_dom_sf"/>
</dbReference>
<dbReference type="PROSITE" id="PS51071">
    <property type="entry name" value="HTH_RPIR"/>
    <property type="match status" value="1"/>
</dbReference>
<evidence type="ECO:0000256" key="2">
    <source>
        <dbReference type="ARBA" id="ARBA00023125"/>
    </source>
</evidence>
<dbReference type="InterPro" id="IPR009057">
    <property type="entry name" value="Homeodomain-like_sf"/>
</dbReference>
<dbReference type="SUPFAM" id="SSF46689">
    <property type="entry name" value="Homeodomain-like"/>
    <property type="match status" value="1"/>
</dbReference>
<dbReference type="PANTHER" id="PTHR30514">
    <property type="entry name" value="GLUCOKINASE"/>
    <property type="match status" value="1"/>
</dbReference>
<dbReference type="RefSeq" id="WP_034421969.1">
    <property type="nucleotide sequence ID" value="NZ_CP045798.1"/>
</dbReference>
<evidence type="ECO:0000313" key="6">
    <source>
        <dbReference type="EMBL" id="QNB46302.1"/>
    </source>
</evidence>
<keyword evidence="1" id="KW-0805">Transcription regulation</keyword>
<dbReference type="InterPro" id="IPR001347">
    <property type="entry name" value="SIS_dom"/>
</dbReference>
<evidence type="ECO:0000313" key="7">
    <source>
        <dbReference type="Proteomes" id="UP000515847"/>
    </source>
</evidence>
<dbReference type="GO" id="GO:0003700">
    <property type="term" value="F:DNA-binding transcription factor activity"/>
    <property type="evidence" value="ECO:0007669"/>
    <property type="project" value="InterPro"/>
</dbReference>
<feature type="domain" description="HTH rpiR-type" evidence="4">
    <location>
        <begin position="3"/>
        <end position="79"/>
    </location>
</feature>
<dbReference type="Pfam" id="PF01418">
    <property type="entry name" value="HTH_6"/>
    <property type="match status" value="1"/>
</dbReference>
<dbReference type="Pfam" id="PF01380">
    <property type="entry name" value="SIS"/>
    <property type="match status" value="1"/>
</dbReference>
<keyword evidence="2" id="KW-0238">DNA-binding</keyword>
<evidence type="ECO:0000256" key="1">
    <source>
        <dbReference type="ARBA" id="ARBA00023015"/>
    </source>
</evidence>
<dbReference type="EMBL" id="CP045798">
    <property type="protein sequence ID" value="QNB46302.1"/>
    <property type="molecule type" value="Genomic_DNA"/>
</dbReference>
<dbReference type="PANTHER" id="PTHR30514:SF18">
    <property type="entry name" value="RPIR-FAMILY TRANSCRIPTIONAL REGULATOR"/>
    <property type="match status" value="1"/>
</dbReference>